<reference evidence="10 11" key="3">
    <citation type="submission" date="2019-11" db="EMBL/GenBank/DDBJ databases">
        <title>A de novo genome assembly of a pear dwarfing rootstock.</title>
        <authorList>
            <person name="Wang F."/>
            <person name="Wang J."/>
            <person name="Li S."/>
            <person name="Zhang Y."/>
            <person name="Fang M."/>
            <person name="Ma L."/>
            <person name="Zhao Y."/>
            <person name="Jiang S."/>
        </authorList>
    </citation>
    <scope>NUCLEOTIDE SEQUENCE [LARGE SCALE GENOMIC DNA]</scope>
    <source>
        <strain evidence="10">S2</strain>
        <tissue evidence="10">Leaf</tissue>
    </source>
</reference>
<keyword evidence="4" id="KW-0645">Protease</keyword>
<dbReference type="Pfam" id="PF00443">
    <property type="entry name" value="UCH"/>
    <property type="match status" value="1"/>
</dbReference>
<dbReference type="InterPro" id="IPR038765">
    <property type="entry name" value="Papain-like_cys_pep_sf"/>
</dbReference>
<dbReference type="InterPro" id="IPR018200">
    <property type="entry name" value="USP_CS"/>
</dbReference>
<proteinExistence type="inferred from homology"/>
<keyword evidence="7" id="KW-0788">Thiol protease</keyword>
<dbReference type="OrthoDB" id="420187at2759"/>
<dbReference type="PANTHER" id="PTHR24006">
    <property type="entry name" value="UBIQUITIN CARBOXYL-TERMINAL HYDROLASE"/>
    <property type="match status" value="1"/>
</dbReference>
<dbReference type="PANTHER" id="PTHR24006:SF758">
    <property type="entry name" value="UBIQUITIN CARBOXYL-TERMINAL HYDROLASE 36"/>
    <property type="match status" value="1"/>
</dbReference>
<dbReference type="PROSITE" id="PS50235">
    <property type="entry name" value="USP_3"/>
    <property type="match status" value="1"/>
</dbReference>
<accession>A0A5N5IE72</accession>
<comment type="catalytic activity">
    <reaction evidence="1">
        <text>Thiol-dependent hydrolysis of ester, thioester, amide, peptide and isopeptide bonds formed by the C-terminal Gly of ubiquitin (a 76-residue protein attached to proteins as an intracellular targeting signal).</text>
        <dbReference type="EC" id="3.4.19.12"/>
    </reaction>
</comment>
<feature type="region of interest" description="Disordered" evidence="8">
    <location>
        <begin position="406"/>
        <end position="428"/>
    </location>
</feature>
<dbReference type="GO" id="GO:0006508">
    <property type="term" value="P:proteolysis"/>
    <property type="evidence" value="ECO:0007669"/>
    <property type="project" value="UniProtKB-KW"/>
</dbReference>
<reference evidence="11" key="2">
    <citation type="submission" date="2019-10" db="EMBL/GenBank/DDBJ databases">
        <title>A de novo genome assembly of a pear dwarfing rootstock.</title>
        <authorList>
            <person name="Wang F."/>
            <person name="Wang J."/>
            <person name="Li S."/>
            <person name="Zhang Y."/>
            <person name="Fang M."/>
            <person name="Ma L."/>
            <person name="Zhao Y."/>
            <person name="Jiang S."/>
        </authorList>
    </citation>
    <scope>NUCLEOTIDE SEQUENCE [LARGE SCALE GENOMIC DNA]</scope>
</reference>
<organism evidence="10 11">
    <name type="scientific">Pyrus ussuriensis x Pyrus communis</name>
    <dbReference type="NCBI Taxonomy" id="2448454"/>
    <lineage>
        <taxon>Eukaryota</taxon>
        <taxon>Viridiplantae</taxon>
        <taxon>Streptophyta</taxon>
        <taxon>Embryophyta</taxon>
        <taxon>Tracheophyta</taxon>
        <taxon>Spermatophyta</taxon>
        <taxon>Magnoliopsida</taxon>
        <taxon>eudicotyledons</taxon>
        <taxon>Gunneridae</taxon>
        <taxon>Pentapetalae</taxon>
        <taxon>rosids</taxon>
        <taxon>fabids</taxon>
        <taxon>Rosales</taxon>
        <taxon>Rosaceae</taxon>
        <taxon>Amygdaloideae</taxon>
        <taxon>Maleae</taxon>
        <taxon>Pyrus</taxon>
    </lineage>
</organism>
<gene>
    <name evidence="10" type="ORF">D8674_027326</name>
</gene>
<dbReference type="Gene3D" id="3.90.70.10">
    <property type="entry name" value="Cysteine proteinases"/>
    <property type="match status" value="1"/>
</dbReference>
<evidence type="ECO:0000313" key="11">
    <source>
        <dbReference type="Proteomes" id="UP000327157"/>
    </source>
</evidence>
<reference evidence="10 11" key="1">
    <citation type="submission" date="2019-09" db="EMBL/GenBank/DDBJ databases">
        <authorList>
            <person name="Ou C."/>
        </authorList>
    </citation>
    <scope>NUCLEOTIDE SEQUENCE [LARGE SCALE GENOMIC DNA]</scope>
    <source>
        <strain evidence="10">S2</strain>
        <tissue evidence="10">Leaf</tissue>
    </source>
</reference>
<sequence length="537" mass="58305">MANGLSSYDITKDMKDFEETKAGVKGLVDTGLTKLPRMFIQPADRLSDLAIKNTEYRVTSFVYKTSKDPRPEYKLFGTIVHSGFSPESGHYYAYIKDAIGRWYCCNDSSVSLSTLQKVLSEKVYILFFSRINQRPALASTASNGVSSHDCNGRETSKILKSALPPKGVQTKPYDVSAVSKVDKVPSSPRMKFNLSGNSISKRASITDNGITVYKNQSLGSNGERSTSTANGKSVYKNQSLKSNEERVPATDNGKIAYKNESCGSNGERTPANDNGKIADNNQLLGTNGERARATDTGKIPYKNQSTGLNGDAKDSVSLEKSEKSLLINRDCLNRDKSPAIVDGNSSHASLLSQVNDVKTETCEGIDTKDRLAARKVPNSSQASLLSRGNGGTGSVKIESCEGIGTKDRLPAGKVPDTSESEKSGLHGRSKVSVSKRKFLDSCILFAPDAQSQAEVEGLKEILKKETSSVLRSCGWLDEVYSFMLSRKKLCSDQVGTTPNSNEVKKLLITDAKSSFLSQIPASLRGDLVKRIQSFSKK</sequence>
<dbReference type="EC" id="3.4.19.12" evidence="3"/>
<dbReference type="EMBL" id="SMOL01000004">
    <property type="protein sequence ID" value="KAB2636792.1"/>
    <property type="molecule type" value="Genomic_DNA"/>
</dbReference>
<comment type="caution">
    <text evidence="10">The sequence shown here is derived from an EMBL/GenBank/DDBJ whole genome shotgun (WGS) entry which is preliminary data.</text>
</comment>
<evidence type="ECO:0000313" key="10">
    <source>
        <dbReference type="EMBL" id="KAB2636792.1"/>
    </source>
</evidence>
<dbReference type="GO" id="GO:0005829">
    <property type="term" value="C:cytosol"/>
    <property type="evidence" value="ECO:0007669"/>
    <property type="project" value="TreeGrafter"/>
</dbReference>
<evidence type="ECO:0000256" key="4">
    <source>
        <dbReference type="ARBA" id="ARBA00022670"/>
    </source>
</evidence>
<feature type="region of interest" description="Disordered" evidence="8">
    <location>
        <begin position="216"/>
        <end position="315"/>
    </location>
</feature>
<evidence type="ECO:0000256" key="7">
    <source>
        <dbReference type="ARBA" id="ARBA00022807"/>
    </source>
</evidence>
<feature type="compositionally biased region" description="Polar residues" evidence="8">
    <location>
        <begin position="216"/>
        <end position="241"/>
    </location>
</feature>
<evidence type="ECO:0000256" key="1">
    <source>
        <dbReference type="ARBA" id="ARBA00000707"/>
    </source>
</evidence>
<keyword evidence="6 10" id="KW-0378">Hydrolase</keyword>
<dbReference type="AlphaFoldDB" id="A0A5N5IE72"/>
<evidence type="ECO:0000256" key="6">
    <source>
        <dbReference type="ARBA" id="ARBA00022801"/>
    </source>
</evidence>
<dbReference type="InterPro" id="IPR001394">
    <property type="entry name" value="Peptidase_C19_UCH"/>
</dbReference>
<dbReference type="InterPro" id="IPR028889">
    <property type="entry name" value="USP"/>
</dbReference>
<dbReference type="InterPro" id="IPR050164">
    <property type="entry name" value="Peptidase_C19"/>
</dbReference>
<feature type="domain" description="USP" evidence="9">
    <location>
        <begin position="1"/>
        <end position="131"/>
    </location>
</feature>
<evidence type="ECO:0000256" key="8">
    <source>
        <dbReference type="SAM" id="MobiDB-lite"/>
    </source>
</evidence>
<dbReference type="GO" id="GO:0004843">
    <property type="term" value="F:cysteine-type deubiquitinase activity"/>
    <property type="evidence" value="ECO:0007669"/>
    <property type="project" value="UniProtKB-EC"/>
</dbReference>
<evidence type="ECO:0000256" key="5">
    <source>
        <dbReference type="ARBA" id="ARBA00022786"/>
    </source>
</evidence>
<evidence type="ECO:0000259" key="9">
    <source>
        <dbReference type="PROSITE" id="PS50235"/>
    </source>
</evidence>
<dbReference type="SUPFAM" id="SSF54001">
    <property type="entry name" value="Cysteine proteinases"/>
    <property type="match status" value="1"/>
</dbReference>
<keyword evidence="5" id="KW-0833">Ubl conjugation pathway</keyword>
<dbReference type="GO" id="GO:0016579">
    <property type="term" value="P:protein deubiquitination"/>
    <property type="evidence" value="ECO:0007669"/>
    <property type="project" value="InterPro"/>
</dbReference>
<comment type="similarity">
    <text evidence="2">Belongs to the peptidase C19 family.</text>
</comment>
<name>A0A5N5IE72_9ROSA</name>
<evidence type="ECO:0000256" key="3">
    <source>
        <dbReference type="ARBA" id="ARBA00012759"/>
    </source>
</evidence>
<evidence type="ECO:0000256" key="2">
    <source>
        <dbReference type="ARBA" id="ARBA00009085"/>
    </source>
</evidence>
<dbReference type="GO" id="GO:0005634">
    <property type="term" value="C:nucleus"/>
    <property type="evidence" value="ECO:0007669"/>
    <property type="project" value="TreeGrafter"/>
</dbReference>
<keyword evidence="11" id="KW-1185">Reference proteome</keyword>
<protein>
    <recommendedName>
        <fullName evidence="3">ubiquitinyl hydrolase 1</fullName>
        <ecNumber evidence="3">3.4.19.12</ecNumber>
    </recommendedName>
</protein>
<dbReference type="Proteomes" id="UP000327157">
    <property type="component" value="Chromosome 5"/>
</dbReference>
<dbReference type="PROSITE" id="PS00973">
    <property type="entry name" value="USP_2"/>
    <property type="match status" value="1"/>
</dbReference>